<feature type="region of interest" description="Disordered" evidence="5">
    <location>
        <begin position="19"/>
        <end position="46"/>
    </location>
</feature>
<sequence>MNPQTDGILATAAAALERNESKQPGRFERKLNSATDKYSDATGKPPTEAVNAAISSGVGNLIQSQLSGWKTASSALAAALDDLQRIHPFIYVAVLPFKAALHLEMKRRENDAKVIALHFMMKEMMETLLILNDISVGDDANLTAYLTKTSEIFGRDIIDYASVADAYYSRKLFSRVLRSQSYESNLAACGDRFERNKQELQLRLTVRTNLKVNEVFSAIMMLFNLVRSTEEMELIELIDKEGGASKVKQDPALLEKIIKESEKNRKDHGAHQNDEDDKRLASLIHAEIRDDLQKLIKSNEVTFNLKFEAQKKELFDGLGESVERMGDRVIEAVTSGPYERLKDPHLFEIWKEMHSRWGGNAKARDLVFALRDYYFTRNQSALGPTRQMLPTVSARNDSVGASHIPGVATNLNPPVTATDPWALQYITFLCIQPLIEAFDDDASGYVTINEANAFSAGRPKDWSMLHWVAYWAIGFQTTLKYYHKKIRTLLQQMHTAAEETLPANRVFIDLFLSADPFCRLDSILSGFQEQMYYHGACNWTDWSKFLPYVDDEEKRLKAQLEELKYSIDASDSLLLITGRGRLERFIFPLIYLLLKRQYLIVDYCRSSVIHPGILWNNLRSVDVIMDAVDIRVDDLRAIFKHRNLDEAVMMRKAVYGLFSSWKSGSVHYGLYKITPVGLTYELPATDMTSTDFISLEPILHDYTRSDTIDEGREGMDLSNQAIVDTVMQYDCRDGWLPYITLPYIRFSMAGLMLHAEEEDMQYYRSLAWFKARRQIVHNATCDICHKQIIGSRFICLDCLLEYDDDSTDLCVQHSREYFVRKAPKCEVVHMRYHILLQLRRHVASRRLFSVANSSRAALEEARAGLGDSSGHLQCGNCGQSVSLPCWFCVDCDDEFFLCFECNAHDNATEPWMVDKHLHPEEGHTYVHQLVLCPEAKPDEPKALSMEEKLGATEKRMETMEKHMEAMEKHMGAMEMNMEKHVQAMEKRMEETGKHIEASEKRMEAMEKHIEGTKKHMEASQRSLQELLELQKENNSALQKGIRGMST</sequence>
<name>A0A2H3C8H5_ARMGA</name>
<keyword evidence="4" id="KW-0175">Coiled coil</keyword>
<dbReference type="Proteomes" id="UP000217790">
    <property type="component" value="Unassembled WGS sequence"/>
</dbReference>
<dbReference type="Gene3D" id="3.90.20.10">
    <property type="match status" value="1"/>
</dbReference>
<organism evidence="6 7">
    <name type="scientific">Armillaria gallica</name>
    <name type="common">Bulbous honey fungus</name>
    <name type="synonym">Armillaria bulbosa</name>
    <dbReference type="NCBI Taxonomy" id="47427"/>
    <lineage>
        <taxon>Eukaryota</taxon>
        <taxon>Fungi</taxon>
        <taxon>Dikarya</taxon>
        <taxon>Basidiomycota</taxon>
        <taxon>Agaricomycotina</taxon>
        <taxon>Agaricomycetes</taxon>
        <taxon>Agaricomycetidae</taxon>
        <taxon>Agaricales</taxon>
        <taxon>Marasmiineae</taxon>
        <taxon>Physalacriaceae</taxon>
        <taxon>Armillaria</taxon>
    </lineage>
</organism>
<dbReference type="Gene3D" id="3.30.60.90">
    <property type="match status" value="1"/>
</dbReference>
<keyword evidence="1" id="KW-0479">Metal-binding</keyword>
<proteinExistence type="predicted"/>
<dbReference type="SUPFAM" id="SSF57850">
    <property type="entry name" value="RING/U-box"/>
    <property type="match status" value="1"/>
</dbReference>
<evidence type="ECO:0000256" key="2">
    <source>
        <dbReference type="ARBA" id="ARBA00022771"/>
    </source>
</evidence>
<dbReference type="GO" id="GO:0008270">
    <property type="term" value="F:zinc ion binding"/>
    <property type="evidence" value="ECO:0007669"/>
    <property type="project" value="UniProtKB-KW"/>
</dbReference>
<keyword evidence="7" id="KW-1185">Reference proteome</keyword>
<evidence type="ECO:0000256" key="3">
    <source>
        <dbReference type="ARBA" id="ARBA00022833"/>
    </source>
</evidence>
<evidence type="ECO:0000313" key="6">
    <source>
        <dbReference type="EMBL" id="PBK79381.1"/>
    </source>
</evidence>
<evidence type="ECO:0000313" key="7">
    <source>
        <dbReference type="Proteomes" id="UP000217790"/>
    </source>
</evidence>
<evidence type="ECO:0008006" key="8">
    <source>
        <dbReference type="Google" id="ProtNLM"/>
    </source>
</evidence>
<evidence type="ECO:0000256" key="5">
    <source>
        <dbReference type="SAM" id="MobiDB-lite"/>
    </source>
</evidence>
<accession>A0A2H3C8H5</accession>
<dbReference type="InParanoid" id="A0A2H3C8H5"/>
<dbReference type="OMA" id="EIWKEMH"/>
<evidence type="ECO:0000256" key="1">
    <source>
        <dbReference type="ARBA" id="ARBA00022723"/>
    </source>
</evidence>
<dbReference type="AlphaFoldDB" id="A0A2H3C8H5"/>
<feature type="compositionally biased region" description="Basic and acidic residues" evidence="5">
    <location>
        <begin position="19"/>
        <end position="31"/>
    </location>
</feature>
<gene>
    <name evidence="6" type="ORF">ARMGADRAFT_1021558</name>
</gene>
<keyword evidence="2" id="KW-0863">Zinc-finger</keyword>
<evidence type="ECO:0000256" key="4">
    <source>
        <dbReference type="SAM" id="Coils"/>
    </source>
</evidence>
<dbReference type="OrthoDB" id="2122982at2759"/>
<keyword evidence="3" id="KW-0862">Zinc</keyword>
<dbReference type="InterPro" id="IPR043145">
    <property type="entry name" value="Znf_ZZ_sf"/>
</dbReference>
<feature type="coiled-coil region" evidence="4">
    <location>
        <begin position="949"/>
        <end position="1039"/>
    </location>
</feature>
<dbReference type="STRING" id="47427.A0A2H3C8H5"/>
<protein>
    <recommendedName>
        <fullName evidence="8">ZZ-type domain-containing protein</fullName>
    </recommendedName>
</protein>
<dbReference type="EMBL" id="KZ293780">
    <property type="protein sequence ID" value="PBK79381.1"/>
    <property type="molecule type" value="Genomic_DNA"/>
</dbReference>
<reference evidence="7" key="1">
    <citation type="journal article" date="2017" name="Nat. Ecol. Evol.">
        <title>Genome expansion and lineage-specific genetic innovations in the forest pathogenic fungi Armillaria.</title>
        <authorList>
            <person name="Sipos G."/>
            <person name="Prasanna A.N."/>
            <person name="Walter M.C."/>
            <person name="O'Connor E."/>
            <person name="Balint B."/>
            <person name="Krizsan K."/>
            <person name="Kiss B."/>
            <person name="Hess J."/>
            <person name="Varga T."/>
            <person name="Slot J."/>
            <person name="Riley R."/>
            <person name="Boka B."/>
            <person name="Rigling D."/>
            <person name="Barry K."/>
            <person name="Lee J."/>
            <person name="Mihaltcheva S."/>
            <person name="LaButti K."/>
            <person name="Lipzen A."/>
            <person name="Waldron R."/>
            <person name="Moloney N.M."/>
            <person name="Sperisen C."/>
            <person name="Kredics L."/>
            <person name="Vagvoelgyi C."/>
            <person name="Patrignani A."/>
            <person name="Fitzpatrick D."/>
            <person name="Nagy I."/>
            <person name="Doyle S."/>
            <person name="Anderson J.B."/>
            <person name="Grigoriev I.V."/>
            <person name="Gueldener U."/>
            <person name="Muensterkoetter M."/>
            <person name="Nagy L.G."/>
        </authorList>
    </citation>
    <scope>NUCLEOTIDE SEQUENCE [LARGE SCALE GENOMIC DNA]</scope>
    <source>
        <strain evidence="7">Ar21-2</strain>
    </source>
</reference>